<name>A0A6N4QBH7_9LEPT</name>
<comment type="pathway">
    <text evidence="4">Phospholipid metabolism.</text>
</comment>
<dbReference type="Gene3D" id="3.40.50.150">
    <property type="entry name" value="Vaccinia Virus protein VP39"/>
    <property type="match status" value="1"/>
</dbReference>
<evidence type="ECO:0000259" key="5">
    <source>
        <dbReference type="Pfam" id="PF08241"/>
    </source>
</evidence>
<dbReference type="PANTHER" id="PTHR44307:SF2">
    <property type="entry name" value="PHOSPHOETHANOLAMINE METHYLTRANSFERASE ISOFORM X1"/>
    <property type="match status" value="1"/>
</dbReference>
<protein>
    <submittedName>
        <fullName evidence="6">Class I SAM-dependent methyltransferase</fullName>
    </submittedName>
</protein>
<gene>
    <name evidence="6" type="ORF">EHQ83_08430</name>
</gene>
<dbReference type="SUPFAM" id="SSF53335">
    <property type="entry name" value="S-adenosyl-L-methionine-dependent methyltransferases"/>
    <property type="match status" value="1"/>
</dbReference>
<sequence>MSLFSRKKIEEAPDTLTHLYLNPENSSWANFGYWKDTDDYPAACKTLAVLLGRKAELGPGLKVLDLGFGCGDQFFVWKEEFSVAFGDLTGVNASSIQTEFAKNLLDRRGFSPSDPRPTLILSPIETALPSFADRNFDRILCLDSAAFFSDRTAFCKEAFRILKPGGRLVSVELILNESPLHLLDSWFRSAVCALSSIPKGNRVTTDSLSQILRGTGFVFKDGFAFLEKDVFEGFSRFLKRATAKPRTAIPERIANNYARFADFLGSERMRRYFRFVLYSAQKPF</sequence>
<comment type="caution">
    <text evidence="6">The sequence shown here is derived from an EMBL/GenBank/DDBJ whole genome shotgun (WGS) entry which is preliminary data.</text>
</comment>
<proteinExistence type="predicted"/>
<evidence type="ECO:0000313" key="7">
    <source>
        <dbReference type="Proteomes" id="UP000297613"/>
    </source>
</evidence>
<dbReference type="Pfam" id="PF08241">
    <property type="entry name" value="Methyltransf_11"/>
    <property type="match status" value="1"/>
</dbReference>
<dbReference type="AlphaFoldDB" id="A0A6N4QBH7"/>
<keyword evidence="2 6" id="KW-0489">Methyltransferase</keyword>
<dbReference type="Proteomes" id="UP000297613">
    <property type="component" value="Unassembled WGS sequence"/>
</dbReference>
<feature type="domain" description="Methyltransferase type 11" evidence="5">
    <location>
        <begin position="64"/>
        <end position="169"/>
    </location>
</feature>
<keyword evidence="3 6" id="KW-0808">Transferase</keyword>
<dbReference type="PANTHER" id="PTHR44307">
    <property type="entry name" value="PHOSPHOETHANOLAMINE METHYLTRANSFERASE"/>
    <property type="match status" value="1"/>
</dbReference>
<dbReference type="GO" id="GO:0032259">
    <property type="term" value="P:methylation"/>
    <property type="evidence" value="ECO:0007669"/>
    <property type="project" value="UniProtKB-KW"/>
</dbReference>
<reference evidence="6 7" key="1">
    <citation type="journal article" date="2019" name="PLoS Negl. Trop. Dis.">
        <title>Revisiting the worldwide diversity of Leptospira species in the environment.</title>
        <authorList>
            <person name="Vincent A.T."/>
            <person name="Schiettekatte O."/>
            <person name="Bourhy P."/>
            <person name="Veyrier F.J."/>
            <person name="Picardeau M."/>
        </authorList>
    </citation>
    <scope>NUCLEOTIDE SEQUENCE [LARGE SCALE GENOMIC DNA]</scope>
    <source>
        <strain evidence="6 7">201702445</strain>
    </source>
</reference>
<evidence type="ECO:0000256" key="3">
    <source>
        <dbReference type="ARBA" id="ARBA00022679"/>
    </source>
</evidence>
<evidence type="ECO:0000256" key="2">
    <source>
        <dbReference type="ARBA" id="ARBA00022603"/>
    </source>
</evidence>
<organism evidence="6 7">
    <name type="scientific">Leptospira yasudae</name>
    <dbReference type="NCBI Taxonomy" id="2202201"/>
    <lineage>
        <taxon>Bacteria</taxon>
        <taxon>Pseudomonadati</taxon>
        <taxon>Spirochaetota</taxon>
        <taxon>Spirochaetia</taxon>
        <taxon>Leptospirales</taxon>
        <taxon>Leptospiraceae</taxon>
        <taxon>Leptospira</taxon>
    </lineage>
</organism>
<comment type="pathway">
    <text evidence="1">Lipid metabolism.</text>
</comment>
<evidence type="ECO:0000313" key="6">
    <source>
        <dbReference type="EMBL" id="TGL85324.1"/>
    </source>
</evidence>
<dbReference type="EMBL" id="RQGM01000030">
    <property type="protein sequence ID" value="TGL85324.1"/>
    <property type="molecule type" value="Genomic_DNA"/>
</dbReference>
<accession>A0A6N4QBH7</accession>
<dbReference type="InterPro" id="IPR029063">
    <property type="entry name" value="SAM-dependent_MTases_sf"/>
</dbReference>
<dbReference type="InterPro" id="IPR013216">
    <property type="entry name" value="Methyltransf_11"/>
</dbReference>
<evidence type="ECO:0000256" key="4">
    <source>
        <dbReference type="ARBA" id="ARBA00025707"/>
    </source>
</evidence>
<dbReference type="RefSeq" id="WP_135571844.1">
    <property type="nucleotide sequence ID" value="NZ_RQGK01000072.1"/>
</dbReference>
<dbReference type="CDD" id="cd02440">
    <property type="entry name" value="AdoMet_MTases"/>
    <property type="match status" value="1"/>
</dbReference>
<evidence type="ECO:0000256" key="1">
    <source>
        <dbReference type="ARBA" id="ARBA00005189"/>
    </source>
</evidence>
<dbReference type="GO" id="GO:0008757">
    <property type="term" value="F:S-adenosylmethionine-dependent methyltransferase activity"/>
    <property type="evidence" value="ECO:0007669"/>
    <property type="project" value="InterPro"/>
</dbReference>